<evidence type="ECO:0000313" key="3">
    <source>
        <dbReference type="Proteomes" id="UP000009325"/>
    </source>
</evidence>
<gene>
    <name evidence="1" type="ORF">BN146_03435</name>
    <name evidence="2" type="ORF">BN146_09470</name>
</gene>
<name>K0NEI9_9LACO</name>
<dbReference type="Proteomes" id="UP000009325">
    <property type="component" value="Unassembled WGS sequence"/>
</dbReference>
<comment type="caution">
    <text evidence="1">The sequence shown here is derived from an EMBL/GenBank/DDBJ whole genome shotgun (WGS) entry which is preliminary data.</text>
</comment>
<dbReference type="EMBL" id="CALZ01000138">
    <property type="protein sequence ID" value="CCK84440.1"/>
    <property type="molecule type" value="Genomic_DNA"/>
</dbReference>
<proteinExistence type="predicted"/>
<sequence>MLACFFSRQDAFKAAMLKVSSGADKKLLDNAIWRCLTANRTH</sequence>
<reference evidence="1 3" key="1">
    <citation type="submission" date="2012-08" db="EMBL/GenBank/DDBJ databases">
        <title>Draft Genome Sequences of Lactobacillus equicursoris CIP 110162T, isolated from thoroughbred racehorse feces and Lactobacillus sp. CRBIP 24.137 isolated from urine of human.</title>
        <authorList>
            <person name="Cousin S."/>
            <person name="Loux V."/>
            <person name="Ma L."/>
            <person name="Creno S."/>
            <person name="Clermont D."/>
            <person name="Bizet C."/>
            <person name="Bouchier C."/>
        </authorList>
    </citation>
    <scope>NUCLEOTIDE SEQUENCE [LARGE SCALE GENOMIC DNA]</scope>
    <source>
        <strain evidence="1 3">66c</strain>
    </source>
</reference>
<protein>
    <submittedName>
        <fullName evidence="1">Uncharacterized protein</fullName>
    </submittedName>
</protein>
<dbReference type="EMBL" id="CALZ01000068">
    <property type="protein sequence ID" value="CCK83317.1"/>
    <property type="molecule type" value="Genomic_DNA"/>
</dbReference>
<dbReference type="AlphaFoldDB" id="K0NEI9"/>
<organism evidence="1 3">
    <name type="scientific">Lactobacillus equicursoris 66c</name>
    <dbReference type="NCBI Taxonomy" id="872326"/>
    <lineage>
        <taxon>Bacteria</taxon>
        <taxon>Bacillati</taxon>
        <taxon>Bacillota</taxon>
        <taxon>Bacilli</taxon>
        <taxon>Lactobacillales</taxon>
        <taxon>Lactobacillaceae</taxon>
        <taxon>Lactobacillus</taxon>
    </lineage>
</organism>
<evidence type="ECO:0000313" key="2">
    <source>
        <dbReference type="EMBL" id="CCK84440.1"/>
    </source>
</evidence>
<accession>K0NEI9</accession>
<evidence type="ECO:0000313" key="1">
    <source>
        <dbReference type="EMBL" id="CCK83317.1"/>
    </source>
</evidence>